<evidence type="ECO:0000256" key="3">
    <source>
        <dbReference type="ARBA" id="ARBA00023134"/>
    </source>
</evidence>
<dbReference type="FunFam" id="3.40.50.300:FF:002895">
    <property type="entry name" value="Si:dkeyp-52c3.7"/>
    <property type="match status" value="1"/>
</dbReference>
<evidence type="ECO:0000259" key="5">
    <source>
        <dbReference type="Pfam" id="PF04548"/>
    </source>
</evidence>
<dbReference type="PANTHER" id="PTHR10903:SF170">
    <property type="entry name" value="GTPASE IMAP FAMILY MEMBER 7"/>
    <property type="match status" value="1"/>
</dbReference>
<feature type="compositionally biased region" description="Basic and acidic residues" evidence="4">
    <location>
        <begin position="216"/>
        <end position="225"/>
    </location>
</feature>
<evidence type="ECO:0000256" key="4">
    <source>
        <dbReference type="SAM" id="MobiDB-lite"/>
    </source>
</evidence>
<dbReference type="GO" id="GO:0005525">
    <property type="term" value="F:GTP binding"/>
    <property type="evidence" value="ECO:0007669"/>
    <property type="project" value="UniProtKB-KW"/>
</dbReference>
<dbReference type="AlphaFoldDB" id="A0ABD0RKK1"/>
<dbReference type="PANTHER" id="PTHR10903">
    <property type="entry name" value="GTPASE, IMAP FAMILY MEMBER-RELATED"/>
    <property type="match status" value="1"/>
</dbReference>
<feature type="non-terminal residue" evidence="6">
    <location>
        <position position="234"/>
    </location>
</feature>
<dbReference type="Proteomes" id="UP001529510">
    <property type="component" value="Unassembled WGS sequence"/>
</dbReference>
<comment type="similarity">
    <text evidence="1">Belongs to the TRAFAC class TrmE-Era-EngA-EngB-Septin-like GTPase superfamily. AIG1/Toc34/Toc159-like paraseptin GTPase family. IAN subfamily.</text>
</comment>
<dbReference type="InterPro" id="IPR027417">
    <property type="entry name" value="P-loop_NTPase"/>
</dbReference>
<keyword evidence="3" id="KW-0342">GTP-binding</keyword>
<evidence type="ECO:0000313" key="6">
    <source>
        <dbReference type="EMBL" id="KAL0198971.1"/>
    </source>
</evidence>
<feature type="domain" description="AIG1-type G" evidence="5">
    <location>
        <begin position="12"/>
        <end position="148"/>
    </location>
</feature>
<evidence type="ECO:0000313" key="7">
    <source>
        <dbReference type="Proteomes" id="UP001529510"/>
    </source>
</evidence>
<dbReference type="InterPro" id="IPR006703">
    <property type="entry name" value="G_AIG1"/>
</dbReference>
<accession>A0ABD0RKK1</accession>
<dbReference type="InterPro" id="IPR045058">
    <property type="entry name" value="GIMA/IAN/Toc"/>
</dbReference>
<comment type="caution">
    <text evidence="6">The sequence shown here is derived from an EMBL/GenBank/DDBJ whole genome shotgun (WGS) entry which is preliminary data.</text>
</comment>
<dbReference type="SUPFAM" id="SSF52540">
    <property type="entry name" value="P-loop containing nucleoside triphosphate hydrolases"/>
    <property type="match status" value="1"/>
</dbReference>
<proteinExistence type="inferred from homology"/>
<feature type="region of interest" description="Disordered" evidence="4">
    <location>
        <begin position="193"/>
        <end position="234"/>
    </location>
</feature>
<reference evidence="6 7" key="1">
    <citation type="submission" date="2024-05" db="EMBL/GenBank/DDBJ databases">
        <title>Genome sequencing and assembly of Indian major carp, Cirrhinus mrigala (Hamilton, 1822).</title>
        <authorList>
            <person name="Mohindra V."/>
            <person name="Chowdhury L.M."/>
            <person name="Lal K."/>
            <person name="Jena J.K."/>
        </authorList>
    </citation>
    <scope>NUCLEOTIDE SEQUENCE [LARGE SCALE GENOMIC DNA]</scope>
    <source>
        <strain evidence="6">CM1030</strain>
        <tissue evidence="6">Blood</tissue>
    </source>
</reference>
<protein>
    <recommendedName>
        <fullName evidence="5">AIG1-type G domain-containing protein</fullName>
    </recommendedName>
</protein>
<evidence type="ECO:0000256" key="1">
    <source>
        <dbReference type="ARBA" id="ARBA00008535"/>
    </source>
</evidence>
<dbReference type="Gene3D" id="3.40.50.300">
    <property type="entry name" value="P-loop containing nucleotide triphosphate hydrolases"/>
    <property type="match status" value="1"/>
</dbReference>
<evidence type="ECO:0000256" key="2">
    <source>
        <dbReference type="ARBA" id="ARBA00022741"/>
    </source>
</evidence>
<keyword evidence="7" id="KW-1185">Reference proteome</keyword>
<name>A0ABD0RKK1_CIRMR</name>
<dbReference type="Pfam" id="PF04548">
    <property type="entry name" value="AIG1"/>
    <property type="match status" value="1"/>
</dbReference>
<dbReference type="EMBL" id="JAMKFB020000003">
    <property type="protein sequence ID" value="KAL0198971.1"/>
    <property type="molecule type" value="Genomic_DNA"/>
</dbReference>
<organism evidence="6 7">
    <name type="scientific">Cirrhinus mrigala</name>
    <name type="common">Mrigala</name>
    <dbReference type="NCBI Taxonomy" id="683832"/>
    <lineage>
        <taxon>Eukaryota</taxon>
        <taxon>Metazoa</taxon>
        <taxon>Chordata</taxon>
        <taxon>Craniata</taxon>
        <taxon>Vertebrata</taxon>
        <taxon>Euteleostomi</taxon>
        <taxon>Actinopterygii</taxon>
        <taxon>Neopterygii</taxon>
        <taxon>Teleostei</taxon>
        <taxon>Ostariophysi</taxon>
        <taxon>Cypriniformes</taxon>
        <taxon>Cyprinidae</taxon>
        <taxon>Labeoninae</taxon>
        <taxon>Labeonini</taxon>
        <taxon>Cirrhinus</taxon>
    </lineage>
</organism>
<keyword evidence="2" id="KW-0547">Nucleotide-binding</keyword>
<gene>
    <name evidence="6" type="ORF">M9458_007511</name>
</gene>
<sequence>MSSVSVSDVTPLRIVLLGKSISENSRVGNFILGRAAFDSEAPPGIIERLRGRLKDKHVIIINSPQLLQTNIPDDQITQTVRECVFLSDPGPHAFIVILQYNDFTEEDMRRVKSVLKEFCDEAIKRTIVITSDEETHDTDKLIKQLNSECGGGHLQLDHKNEEWCSVVLQRLEDILRENSEEYIACEPYCDTEGSSVDEDWSRSFTSLRTEEEDSDTSTKKKEAKGFLHNISKIS</sequence>